<evidence type="ECO:0000313" key="2">
    <source>
        <dbReference type="EMBL" id="GFN98294.1"/>
    </source>
</evidence>
<evidence type="ECO:0000313" key="3">
    <source>
        <dbReference type="Proteomes" id="UP000735302"/>
    </source>
</evidence>
<feature type="compositionally biased region" description="Acidic residues" evidence="1">
    <location>
        <begin position="59"/>
        <end position="69"/>
    </location>
</feature>
<name>A0AAV3ZT68_9GAST</name>
<dbReference type="AlphaFoldDB" id="A0AAV3ZT68"/>
<keyword evidence="3" id="KW-1185">Reference proteome</keyword>
<feature type="compositionally biased region" description="Basic and acidic residues" evidence="1">
    <location>
        <begin position="9"/>
        <end position="24"/>
    </location>
</feature>
<feature type="region of interest" description="Disordered" evidence="1">
    <location>
        <begin position="59"/>
        <end position="79"/>
    </location>
</feature>
<evidence type="ECO:0000256" key="1">
    <source>
        <dbReference type="SAM" id="MobiDB-lite"/>
    </source>
</evidence>
<feature type="region of interest" description="Disordered" evidence="1">
    <location>
        <begin position="1"/>
        <end position="24"/>
    </location>
</feature>
<accession>A0AAV3ZT68</accession>
<proteinExistence type="predicted"/>
<reference evidence="2 3" key="1">
    <citation type="journal article" date="2021" name="Elife">
        <title>Chloroplast acquisition without the gene transfer in kleptoplastic sea slugs, Plakobranchus ocellatus.</title>
        <authorList>
            <person name="Maeda T."/>
            <person name="Takahashi S."/>
            <person name="Yoshida T."/>
            <person name="Shimamura S."/>
            <person name="Takaki Y."/>
            <person name="Nagai Y."/>
            <person name="Toyoda A."/>
            <person name="Suzuki Y."/>
            <person name="Arimoto A."/>
            <person name="Ishii H."/>
            <person name="Satoh N."/>
            <person name="Nishiyama T."/>
            <person name="Hasebe M."/>
            <person name="Maruyama T."/>
            <person name="Minagawa J."/>
            <person name="Obokata J."/>
            <person name="Shigenobu S."/>
        </authorList>
    </citation>
    <scope>NUCLEOTIDE SEQUENCE [LARGE SCALE GENOMIC DNA]</scope>
</reference>
<sequence>MMNNLENNRSIKYEDEDVGQDKSLRTQKIVQSKKLPESFKMTDEWQSMTTFVFLELDGMEEEEEEEVEEEKVKYQKKMG</sequence>
<gene>
    <name evidence="2" type="ORF">PoB_002480000</name>
</gene>
<organism evidence="2 3">
    <name type="scientific">Plakobranchus ocellatus</name>
    <dbReference type="NCBI Taxonomy" id="259542"/>
    <lineage>
        <taxon>Eukaryota</taxon>
        <taxon>Metazoa</taxon>
        <taxon>Spiralia</taxon>
        <taxon>Lophotrochozoa</taxon>
        <taxon>Mollusca</taxon>
        <taxon>Gastropoda</taxon>
        <taxon>Heterobranchia</taxon>
        <taxon>Euthyneura</taxon>
        <taxon>Panpulmonata</taxon>
        <taxon>Sacoglossa</taxon>
        <taxon>Placobranchoidea</taxon>
        <taxon>Plakobranchidae</taxon>
        <taxon>Plakobranchus</taxon>
    </lineage>
</organism>
<dbReference type="EMBL" id="BLXT01002845">
    <property type="protein sequence ID" value="GFN98294.1"/>
    <property type="molecule type" value="Genomic_DNA"/>
</dbReference>
<protein>
    <submittedName>
        <fullName evidence="2">Uncharacterized protein</fullName>
    </submittedName>
</protein>
<dbReference type="Proteomes" id="UP000735302">
    <property type="component" value="Unassembled WGS sequence"/>
</dbReference>
<comment type="caution">
    <text evidence="2">The sequence shown here is derived from an EMBL/GenBank/DDBJ whole genome shotgun (WGS) entry which is preliminary data.</text>
</comment>